<dbReference type="InterPro" id="IPR000089">
    <property type="entry name" value="Biotin_lipoyl"/>
</dbReference>
<keyword evidence="4 7" id="KW-0808">Transferase</keyword>
<dbReference type="EMBL" id="JBHSDU010000001">
    <property type="protein sequence ID" value="MFC4308050.1"/>
    <property type="molecule type" value="Genomic_DNA"/>
</dbReference>
<evidence type="ECO:0000313" key="10">
    <source>
        <dbReference type="EMBL" id="MFC4308050.1"/>
    </source>
</evidence>
<dbReference type="InterPro" id="IPR050743">
    <property type="entry name" value="2-oxoacid_DH_E2_comp"/>
</dbReference>
<proteinExistence type="inferred from homology"/>
<evidence type="ECO:0000256" key="4">
    <source>
        <dbReference type="ARBA" id="ARBA00022679"/>
    </source>
</evidence>
<dbReference type="Gene3D" id="3.30.559.10">
    <property type="entry name" value="Chloramphenicol acetyltransferase-like domain"/>
    <property type="match status" value="1"/>
</dbReference>
<dbReference type="SUPFAM" id="SSF51230">
    <property type="entry name" value="Single hybrid motif"/>
    <property type="match status" value="1"/>
</dbReference>
<dbReference type="PANTHER" id="PTHR43178">
    <property type="entry name" value="DIHYDROLIPOAMIDE ACETYLTRANSFERASE COMPONENT OF PYRUVATE DEHYDROGENASE COMPLEX"/>
    <property type="match status" value="1"/>
</dbReference>
<dbReference type="CDD" id="cd06849">
    <property type="entry name" value="lipoyl_domain"/>
    <property type="match status" value="1"/>
</dbReference>
<dbReference type="Pfam" id="PF00364">
    <property type="entry name" value="Biotin_lipoyl"/>
    <property type="match status" value="1"/>
</dbReference>
<comment type="similarity">
    <text evidence="2 7">Belongs to the 2-oxoacid dehydrogenase family.</text>
</comment>
<evidence type="ECO:0000259" key="8">
    <source>
        <dbReference type="PROSITE" id="PS50968"/>
    </source>
</evidence>
<comment type="caution">
    <text evidence="10">The sequence shown here is derived from an EMBL/GenBank/DDBJ whole genome shotgun (WGS) entry which is preliminary data.</text>
</comment>
<dbReference type="PANTHER" id="PTHR43178:SF5">
    <property type="entry name" value="LIPOAMIDE ACYLTRANSFERASE COMPONENT OF BRANCHED-CHAIN ALPHA-KETO ACID DEHYDROGENASE COMPLEX, MITOCHONDRIAL"/>
    <property type="match status" value="1"/>
</dbReference>
<evidence type="ECO:0000259" key="9">
    <source>
        <dbReference type="PROSITE" id="PS51826"/>
    </source>
</evidence>
<feature type="domain" description="Peripheral subunit-binding (PSBD)" evidence="9">
    <location>
        <begin position="124"/>
        <end position="161"/>
    </location>
</feature>
<dbReference type="SUPFAM" id="SSF52777">
    <property type="entry name" value="CoA-dependent acyltransferases"/>
    <property type="match status" value="1"/>
</dbReference>
<feature type="domain" description="Lipoyl-binding" evidence="8">
    <location>
        <begin position="3"/>
        <end position="78"/>
    </location>
</feature>
<evidence type="ECO:0000313" key="11">
    <source>
        <dbReference type="Proteomes" id="UP001595904"/>
    </source>
</evidence>
<keyword evidence="6 7" id="KW-0012">Acyltransferase</keyword>
<dbReference type="InterPro" id="IPR036625">
    <property type="entry name" value="E3-bd_dom_sf"/>
</dbReference>
<evidence type="ECO:0000256" key="6">
    <source>
        <dbReference type="ARBA" id="ARBA00023315"/>
    </source>
</evidence>
<dbReference type="PROSITE" id="PS50968">
    <property type="entry name" value="BIOTINYL_LIPOYL"/>
    <property type="match status" value="1"/>
</dbReference>
<reference evidence="11" key="1">
    <citation type="journal article" date="2019" name="Int. J. Syst. Evol. Microbiol.">
        <title>The Global Catalogue of Microorganisms (GCM) 10K type strain sequencing project: providing services to taxonomists for standard genome sequencing and annotation.</title>
        <authorList>
            <consortium name="The Broad Institute Genomics Platform"/>
            <consortium name="The Broad Institute Genome Sequencing Center for Infectious Disease"/>
            <person name="Wu L."/>
            <person name="Ma J."/>
        </authorList>
    </citation>
    <scope>NUCLEOTIDE SEQUENCE [LARGE SCALE GENOMIC DNA]</scope>
    <source>
        <strain evidence="11">CGMCC 1.10759</strain>
    </source>
</reference>
<dbReference type="SUPFAM" id="SSF47005">
    <property type="entry name" value="Peripheral subunit-binding domain of 2-oxo acid dehydrogenase complex"/>
    <property type="match status" value="1"/>
</dbReference>
<evidence type="ECO:0000256" key="7">
    <source>
        <dbReference type="RuleBase" id="RU003423"/>
    </source>
</evidence>
<dbReference type="Gene3D" id="4.10.320.10">
    <property type="entry name" value="E3-binding domain"/>
    <property type="match status" value="1"/>
</dbReference>
<dbReference type="Gene3D" id="2.40.50.100">
    <property type="match status" value="1"/>
</dbReference>
<dbReference type="InterPro" id="IPR011053">
    <property type="entry name" value="Single_hybrid_motif"/>
</dbReference>
<comment type="subunit">
    <text evidence="3">Forms a 24-polypeptide structural core with octahedral symmetry.</text>
</comment>
<evidence type="ECO:0000256" key="3">
    <source>
        <dbReference type="ARBA" id="ARBA00011484"/>
    </source>
</evidence>
<name>A0ABV8SL21_9GAMM</name>
<dbReference type="PROSITE" id="PS00189">
    <property type="entry name" value="LIPOYL"/>
    <property type="match status" value="1"/>
</dbReference>
<gene>
    <name evidence="10" type="ORF">ACFPN2_03055</name>
</gene>
<dbReference type="InterPro" id="IPR004167">
    <property type="entry name" value="PSBD"/>
</dbReference>
<dbReference type="EC" id="2.3.1.-" evidence="7"/>
<dbReference type="InterPro" id="IPR023213">
    <property type="entry name" value="CAT-like_dom_sf"/>
</dbReference>
<dbReference type="Pfam" id="PF00198">
    <property type="entry name" value="2-oxoacid_dh"/>
    <property type="match status" value="1"/>
</dbReference>
<dbReference type="Proteomes" id="UP001595904">
    <property type="component" value="Unassembled WGS sequence"/>
</dbReference>
<dbReference type="Pfam" id="PF02817">
    <property type="entry name" value="E3_binding"/>
    <property type="match status" value="1"/>
</dbReference>
<accession>A0ABV8SL21</accession>
<dbReference type="PROSITE" id="PS51826">
    <property type="entry name" value="PSBD"/>
    <property type="match status" value="1"/>
</dbReference>
<evidence type="ECO:0000256" key="5">
    <source>
        <dbReference type="ARBA" id="ARBA00022823"/>
    </source>
</evidence>
<protein>
    <recommendedName>
        <fullName evidence="7">Dihydrolipoamide acetyltransferase component of pyruvate dehydrogenase complex</fullName>
        <ecNumber evidence="7">2.3.1.-</ecNumber>
    </recommendedName>
</protein>
<organism evidence="10 11">
    <name type="scientific">Steroidobacter flavus</name>
    <dbReference type="NCBI Taxonomy" id="1842136"/>
    <lineage>
        <taxon>Bacteria</taxon>
        <taxon>Pseudomonadati</taxon>
        <taxon>Pseudomonadota</taxon>
        <taxon>Gammaproteobacteria</taxon>
        <taxon>Steroidobacterales</taxon>
        <taxon>Steroidobacteraceae</taxon>
        <taxon>Steroidobacter</taxon>
    </lineage>
</organism>
<dbReference type="GO" id="GO:0016746">
    <property type="term" value="F:acyltransferase activity"/>
    <property type="evidence" value="ECO:0007669"/>
    <property type="project" value="UniProtKB-KW"/>
</dbReference>
<keyword evidence="11" id="KW-1185">Reference proteome</keyword>
<dbReference type="InterPro" id="IPR003016">
    <property type="entry name" value="2-oxoA_DH_lipoyl-BS"/>
</dbReference>
<evidence type="ECO:0000256" key="1">
    <source>
        <dbReference type="ARBA" id="ARBA00001938"/>
    </source>
</evidence>
<comment type="cofactor">
    <cofactor evidence="1 7">
        <name>(R)-lipoate</name>
        <dbReference type="ChEBI" id="CHEBI:83088"/>
    </cofactor>
</comment>
<dbReference type="RefSeq" id="WP_380594847.1">
    <property type="nucleotide sequence ID" value="NZ_JBHSDU010000001.1"/>
</dbReference>
<keyword evidence="5 7" id="KW-0450">Lipoyl</keyword>
<sequence>MTTIEVRAPSEQSEGTRSQVQRWLKNIGETVVENEPLIEVETDKVTIEIPAPAAGVLREILKHEQEEIEPGELLGKIVSAQAAAEAAPAPAPEATAAPSRPAAPGAEIRMAALAAHAEALSTGRSSPAVRRLIAEHGLESAPIRGTGAGGRVTVDDVLAYVADRRANSEALQRKASLPTEAEAAVAGRRVPHSTMRKRIAERMVESLLQTAPHVTTVFEANMSAVIAHRAAHKDEFQKQGVALTFTAYFLAACVDAIREVPEANSRWTSDALIVPDTVNIGVGTALEGKGLVVPVVRNVQGLDLLGIARELGELVERARNDKLTPSDVRDGTFTISNHGVSGSLVATPIIINQPQSAILGVGKLEKRAVVVTEKGEDRIVIQPRCFITLTLDHRVMDGHRANRFLQVLVERLENWKD</sequence>
<dbReference type="InterPro" id="IPR001078">
    <property type="entry name" value="2-oxoacid_DH_actylTfrase"/>
</dbReference>
<evidence type="ECO:0000256" key="2">
    <source>
        <dbReference type="ARBA" id="ARBA00007317"/>
    </source>
</evidence>